<name>A0A1U7IU43_9CYAN</name>
<feature type="region of interest" description="Disordered" evidence="8">
    <location>
        <begin position="151"/>
        <end position="176"/>
    </location>
</feature>
<organism evidence="10 11">
    <name type="scientific">[Phormidium ambiguum] IAM M-71</name>
    <dbReference type="NCBI Taxonomy" id="454136"/>
    <lineage>
        <taxon>Bacteria</taxon>
        <taxon>Bacillati</taxon>
        <taxon>Cyanobacteriota</taxon>
        <taxon>Cyanophyceae</taxon>
        <taxon>Oscillatoriophycideae</taxon>
        <taxon>Aerosakkonematales</taxon>
        <taxon>Aerosakkonemataceae</taxon>
        <taxon>Floridanema</taxon>
    </lineage>
</organism>
<keyword evidence="7" id="KW-0131">Cell cycle</keyword>
<dbReference type="InterPro" id="IPR005548">
    <property type="entry name" value="Cell_div_FtsQ/DivIB_C"/>
</dbReference>
<evidence type="ECO:0000256" key="8">
    <source>
        <dbReference type="SAM" id="MobiDB-lite"/>
    </source>
</evidence>
<evidence type="ECO:0000259" key="9">
    <source>
        <dbReference type="PROSITE" id="PS51779"/>
    </source>
</evidence>
<dbReference type="EMBL" id="MRCE01000001">
    <property type="protein sequence ID" value="OKH40992.1"/>
    <property type="molecule type" value="Genomic_DNA"/>
</dbReference>
<dbReference type="OrthoDB" id="527430at2"/>
<dbReference type="GO" id="GO:0051301">
    <property type="term" value="P:cell division"/>
    <property type="evidence" value="ECO:0007669"/>
    <property type="project" value="UniProtKB-KW"/>
</dbReference>
<dbReference type="InterPro" id="IPR013685">
    <property type="entry name" value="POTRA_FtsQ_type"/>
</dbReference>
<feature type="domain" description="POTRA" evidence="9">
    <location>
        <begin position="56"/>
        <end position="126"/>
    </location>
</feature>
<dbReference type="RefSeq" id="WP_073591666.1">
    <property type="nucleotide sequence ID" value="NZ_MRCE01000001.1"/>
</dbReference>
<evidence type="ECO:0000313" key="10">
    <source>
        <dbReference type="EMBL" id="OKH40992.1"/>
    </source>
</evidence>
<evidence type="ECO:0000256" key="4">
    <source>
        <dbReference type="ARBA" id="ARBA00022692"/>
    </source>
</evidence>
<keyword evidence="6" id="KW-0472">Membrane</keyword>
<evidence type="ECO:0000256" key="1">
    <source>
        <dbReference type="ARBA" id="ARBA00004370"/>
    </source>
</evidence>
<dbReference type="AlphaFoldDB" id="A0A1U7IU43"/>
<keyword evidence="2" id="KW-1003">Cell membrane</keyword>
<sequence length="325" mass="36272">MTSILSVSSAELSHRRKTLRRQRRKQLLCGIWRIVAISSLAGGLSWAATQPVWVIEQSEQINIEGNQILSDKGVRSLLSLSYPQSLLRIEPTKVAQQLETTQGLIAKASVSRQLFPPSLTVKVEEREPVVTAVLVNPNVPPVAATPLPVEQVKPKEKAEKVQTEETTPPSPTTVPVGLIDAKGTWIPIENYHSAGQPLPLPTLRIIGDRQQYLPNWAEMYQVLRRSPVKVSEIDWQNPANVILKTDIGTVHLGIYSSQFADQLAVLDQMRQLSNQVNGQKIAYIDLTDPNSPAIQLQYPTTELQSELAQNLKLRSKRTIKLNRQR</sequence>
<evidence type="ECO:0000256" key="2">
    <source>
        <dbReference type="ARBA" id="ARBA00022475"/>
    </source>
</evidence>
<reference evidence="10 11" key="1">
    <citation type="submission" date="2016-11" db="EMBL/GenBank/DDBJ databases">
        <title>Draft Genome Sequences of Nine Cyanobacterial Strains from Diverse Habitats.</title>
        <authorList>
            <person name="Zhu T."/>
            <person name="Hou S."/>
            <person name="Lu X."/>
            <person name="Hess W.R."/>
        </authorList>
    </citation>
    <scope>NUCLEOTIDE SEQUENCE [LARGE SCALE GENOMIC DNA]</scope>
    <source>
        <strain evidence="10 11">IAM M-71</strain>
    </source>
</reference>
<gene>
    <name evidence="10" type="ORF">NIES2119_01430</name>
</gene>
<evidence type="ECO:0000256" key="5">
    <source>
        <dbReference type="ARBA" id="ARBA00022989"/>
    </source>
</evidence>
<keyword evidence="5" id="KW-1133">Transmembrane helix</keyword>
<comment type="subcellular location">
    <subcellularLocation>
        <location evidence="1">Membrane</location>
    </subcellularLocation>
</comment>
<comment type="caution">
    <text evidence="10">The sequence shown here is derived from an EMBL/GenBank/DDBJ whole genome shotgun (WGS) entry which is preliminary data.</text>
</comment>
<proteinExistence type="predicted"/>
<feature type="compositionally biased region" description="Basic and acidic residues" evidence="8">
    <location>
        <begin position="152"/>
        <end position="163"/>
    </location>
</feature>
<dbReference type="Gene3D" id="3.10.20.310">
    <property type="entry name" value="membrane protein fhac"/>
    <property type="match status" value="1"/>
</dbReference>
<evidence type="ECO:0000256" key="3">
    <source>
        <dbReference type="ARBA" id="ARBA00022618"/>
    </source>
</evidence>
<dbReference type="Pfam" id="PF08478">
    <property type="entry name" value="POTRA_1"/>
    <property type="match status" value="1"/>
</dbReference>
<keyword evidence="3" id="KW-0132">Cell division</keyword>
<evidence type="ECO:0000313" key="11">
    <source>
        <dbReference type="Proteomes" id="UP000185860"/>
    </source>
</evidence>
<dbReference type="InterPro" id="IPR034746">
    <property type="entry name" value="POTRA"/>
</dbReference>
<dbReference type="Pfam" id="PF03799">
    <property type="entry name" value="FtsQ_DivIB_C"/>
    <property type="match status" value="1"/>
</dbReference>
<dbReference type="Proteomes" id="UP000185860">
    <property type="component" value="Unassembled WGS sequence"/>
</dbReference>
<dbReference type="STRING" id="454136.NIES2119_01430"/>
<dbReference type="PANTHER" id="PTHR37820">
    <property type="entry name" value="CELL DIVISION PROTEIN DIVIB"/>
    <property type="match status" value="1"/>
</dbReference>
<accession>A0A1U7IU43</accession>
<dbReference type="PROSITE" id="PS51779">
    <property type="entry name" value="POTRA"/>
    <property type="match status" value="1"/>
</dbReference>
<protein>
    <recommendedName>
        <fullName evidence="9">POTRA domain-containing protein</fullName>
    </recommendedName>
</protein>
<dbReference type="PANTHER" id="PTHR37820:SF1">
    <property type="entry name" value="CELL DIVISION PROTEIN FTSQ"/>
    <property type="match status" value="1"/>
</dbReference>
<evidence type="ECO:0000256" key="6">
    <source>
        <dbReference type="ARBA" id="ARBA00023136"/>
    </source>
</evidence>
<dbReference type="GO" id="GO:0005886">
    <property type="term" value="C:plasma membrane"/>
    <property type="evidence" value="ECO:0007669"/>
    <property type="project" value="TreeGrafter"/>
</dbReference>
<keyword evidence="4" id="KW-0812">Transmembrane</keyword>
<dbReference type="InterPro" id="IPR050487">
    <property type="entry name" value="FtsQ_DivIB"/>
</dbReference>
<evidence type="ECO:0000256" key="7">
    <source>
        <dbReference type="ARBA" id="ARBA00023306"/>
    </source>
</evidence>